<name>A0A183NV33_9TREM</name>
<dbReference type="EMBL" id="UZAL01027310">
    <property type="protein sequence ID" value="VDP31340.1"/>
    <property type="molecule type" value="Genomic_DNA"/>
</dbReference>
<keyword evidence="2" id="KW-1185">Reference proteome</keyword>
<accession>A0A183NV33</accession>
<evidence type="ECO:0000313" key="1">
    <source>
        <dbReference type="EMBL" id="VDP31340.1"/>
    </source>
</evidence>
<organism evidence="1 2">
    <name type="scientific">Schistosoma mattheei</name>
    <dbReference type="NCBI Taxonomy" id="31246"/>
    <lineage>
        <taxon>Eukaryota</taxon>
        <taxon>Metazoa</taxon>
        <taxon>Spiralia</taxon>
        <taxon>Lophotrochozoa</taxon>
        <taxon>Platyhelminthes</taxon>
        <taxon>Trematoda</taxon>
        <taxon>Digenea</taxon>
        <taxon>Strigeidida</taxon>
        <taxon>Schistosomatoidea</taxon>
        <taxon>Schistosomatidae</taxon>
        <taxon>Schistosoma</taxon>
    </lineage>
</organism>
<reference evidence="1 2" key="1">
    <citation type="submission" date="2018-11" db="EMBL/GenBank/DDBJ databases">
        <authorList>
            <consortium name="Pathogen Informatics"/>
        </authorList>
    </citation>
    <scope>NUCLEOTIDE SEQUENCE [LARGE SCALE GENOMIC DNA]</scope>
    <source>
        <strain>Denwood</strain>
        <strain evidence="2">Zambia</strain>
    </source>
</reference>
<gene>
    <name evidence="1" type="ORF">SMTD_LOCUS5969</name>
</gene>
<dbReference type="Proteomes" id="UP000269396">
    <property type="component" value="Unassembled WGS sequence"/>
</dbReference>
<proteinExistence type="predicted"/>
<dbReference type="AlphaFoldDB" id="A0A183NV33"/>
<sequence>MKQLDDTTKKLVGKYGNPERPVKNEEGKTITEIQELRNKWVEHFEELLNRSAPLDPPDIGAAHTDLPMSLHRRSKKSR</sequence>
<evidence type="ECO:0000313" key="2">
    <source>
        <dbReference type="Proteomes" id="UP000269396"/>
    </source>
</evidence>
<protein>
    <submittedName>
        <fullName evidence="1">Uncharacterized protein</fullName>
    </submittedName>
</protein>